<dbReference type="EMBL" id="CP036280">
    <property type="protein sequence ID" value="QDU72948.1"/>
    <property type="molecule type" value="Genomic_DNA"/>
</dbReference>
<dbReference type="InterPro" id="IPR003010">
    <property type="entry name" value="C-N_Hydrolase"/>
</dbReference>
<dbReference type="SUPFAM" id="SSF56317">
    <property type="entry name" value="Carbon-nitrogen hydrolase"/>
    <property type="match status" value="1"/>
</dbReference>
<dbReference type="RefSeq" id="WP_236254482.1">
    <property type="nucleotide sequence ID" value="NZ_CP036280.1"/>
</dbReference>
<dbReference type="InterPro" id="IPR050345">
    <property type="entry name" value="Aliph_Amidase/BUP"/>
</dbReference>
<dbReference type="PANTHER" id="PTHR43674:SF2">
    <property type="entry name" value="BETA-UREIDOPROPIONASE"/>
    <property type="match status" value="1"/>
</dbReference>
<accession>A0A518C156</accession>
<proteinExistence type="predicted"/>
<evidence type="ECO:0000313" key="4">
    <source>
        <dbReference type="Proteomes" id="UP000320386"/>
    </source>
</evidence>
<dbReference type="AlphaFoldDB" id="A0A518C156"/>
<name>A0A518C156_9BACT</name>
<dbReference type="GO" id="GO:0047417">
    <property type="term" value="F:N-carbamoyl-D-amino acid hydrolase activity"/>
    <property type="evidence" value="ECO:0007669"/>
    <property type="project" value="UniProtKB-EC"/>
</dbReference>
<dbReference type="EC" id="3.5.1.77" evidence="3"/>
<dbReference type="PROSITE" id="PS50263">
    <property type="entry name" value="CN_HYDROLASE"/>
    <property type="match status" value="1"/>
</dbReference>
<protein>
    <submittedName>
        <fullName evidence="3">N-carbamoyl-D-amino acid hydrolase</fullName>
        <ecNumber evidence="3">3.5.1.77</ecNumber>
    </submittedName>
</protein>
<keyword evidence="4" id="KW-1185">Reference proteome</keyword>
<dbReference type="Gene3D" id="3.60.110.10">
    <property type="entry name" value="Carbon-nitrogen hydrolase"/>
    <property type="match status" value="1"/>
</dbReference>
<dbReference type="Pfam" id="PF00795">
    <property type="entry name" value="CN_hydrolase"/>
    <property type="match status" value="1"/>
</dbReference>
<dbReference type="InterPro" id="IPR036526">
    <property type="entry name" value="C-N_Hydrolase_sf"/>
</dbReference>
<dbReference type="GO" id="GO:0050126">
    <property type="term" value="F:N-carbamoylputrescine amidase activity"/>
    <property type="evidence" value="ECO:0007669"/>
    <property type="project" value="TreeGrafter"/>
</dbReference>
<evidence type="ECO:0000259" key="2">
    <source>
        <dbReference type="PROSITE" id="PS50263"/>
    </source>
</evidence>
<dbReference type="GO" id="GO:0033388">
    <property type="term" value="P:putrescine biosynthetic process from arginine"/>
    <property type="evidence" value="ECO:0007669"/>
    <property type="project" value="TreeGrafter"/>
</dbReference>
<evidence type="ECO:0000256" key="1">
    <source>
        <dbReference type="ARBA" id="ARBA00022801"/>
    </source>
</evidence>
<dbReference type="KEGG" id="mcad:Pan265_28250"/>
<reference evidence="3 4" key="1">
    <citation type="submission" date="2019-02" db="EMBL/GenBank/DDBJ databases">
        <title>Deep-cultivation of Planctomycetes and their phenomic and genomic characterization uncovers novel biology.</title>
        <authorList>
            <person name="Wiegand S."/>
            <person name="Jogler M."/>
            <person name="Boedeker C."/>
            <person name="Pinto D."/>
            <person name="Vollmers J."/>
            <person name="Rivas-Marin E."/>
            <person name="Kohn T."/>
            <person name="Peeters S.H."/>
            <person name="Heuer A."/>
            <person name="Rast P."/>
            <person name="Oberbeckmann S."/>
            <person name="Bunk B."/>
            <person name="Jeske O."/>
            <person name="Meyerdierks A."/>
            <person name="Storesund J.E."/>
            <person name="Kallscheuer N."/>
            <person name="Luecker S."/>
            <person name="Lage O.M."/>
            <person name="Pohl T."/>
            <person name="Merkel B.J."/>
            <person name="Hornburger P."/>
            <person name="Mueller R.-W."/>
            <person name="Bruemmer F."/>
            <person name="Labrenz M."/>
            <person name="Spormann A.M."/>
            <person name="Op den Camp H."/>
            <person name="Overmann J."/>
            <person name="Amann R."/>
            <person name="Jetten M.S.M."/>
            <person name="Mascher T."/>
            <person name="Medema M.H."/>
            <person name="Devos D.P."/>
            <person name="Kaster A.-K."/>
            <person name="Ovreas L."/>
            <person name="Rohde M."/>
            <person name="Galperin M.Y."/>
            <person name="Jogler C."/>
        </authorList>
    </citation>
    <scope>NUCLEOTIDE SEQUENCE [LARGE SCALE GENOMIC DNA]</scope>
    <source>
        <strain evidence="3 4">Pan265</strain>
    </source>
</reference>
<sequence>MGSPDSITLGLVQHACPVDADPAHSLTRATDLIRDAAARGADLVVTQELFTGHYFPQTEDPHHFQLAQAIPGPTTRHLCGLAAELGIEISASLFERRAPGLFHNTSVMISHTGQITGTYRKMHIPDDPRFYEKYYFTPGDAPAPGTTNGPDAGFKNHPTRFADVGMLVCWDQWYPEAARVTALLGANVLLYPTAIGWHHEETDAEKQRQRDAWQTVQRAHAIANGVYVAAVNRTGTENELTFWGSSFIADPGGTIIAQAPADEEAVLVAECDLTRIQEARINWPFLRDRRVDAYGDLIKRMLDGT</sequence>
<dbReference type="FunFam" id="3.60.110.10:FF:000010">
    <property type="entry name" value="Carbon-nitrogen hydrolase"/>
    <property type="match status" value="1"/>
</dbReference>
<evidence type="ECO:0000313" key="3">
    <source>
        <dbReference type="EMBL" id="QDU72948.1"/>
    </source>
</evidence>
<gene>
    <name evidence="3" type="ORF">Pan265_28250</name>
</gene>
<dbReference type="CDD" id="cd07573">
    <property type="entry name" value="CPA"/>
    <property type="match status" value="1"/>
</dbReference>
<dbReference type="Proteomes" id="UP000320386">
    <property type="component" value="Chromosome"/>
</dbReference>
<keyword evidence="1 3" id="KW-0378">Hydrolase</keyword>
<feature type="domain" description="CN hydrolase" evidence="2">
    <location>
        <begin position="7"/>
        <end position="273"/>
    </location>
</feature>
<dbReference type="PANTHER" id="PTHR43674">
    <property type="entry name" value="NITRILASE C965.09-RELATED"/>
    <property type="match status" value="1"/>
</dbReference>
<organism evidence="3 4">
    <name type="scientific">Mucisphaera calidilacus</name>
    <dbReference type="NCBI Taxonomy" id="2527982"/>
    <lineage>
        <taxon>Bacteria</taxon>
        <taxon>Pseudomonadati</taxon>
        <taxon>Planctomycetota</taxon>
        <taxon>Phycisphaerae</taxon>
        <taxon>Phycisphaerales</taxon>
        <taxon>Phycisphaeraceae</taxon>
        <taxon>Mucisphaera</taxon>
    </lineage>
</organism>